<feature type="domain" description="Peptidase S1" evidence="6">
    <location>
        <begin position="28"/>
        <end position="267"/>
    </location>
</feature>
<dbReference type="EMBL" id="CACSIO010000012">
    <property type="protein sequence ID" value="CAA0105344.1"/>
    <property type="molecule type" value="Genomic_DNA"/>
</dbReference>
<dbReference type="PROSITE" id="PS00135">
    <property type="entry name" value="TRYPSIN_SER"/>
    <property type="match status" value="1"/>
</dbReference>
<dbReference type="SMART" id="SM00020">
    <property type="entry name" value="Tryp_SPc"/>
    <property type="match status" value="1"/>
</dbReference>
<protein>
    <submittedName>
        <fullName evidence="7">Trypsin</fullName>
        <ecNumber evidence="7">3.4.21.4</ecNumber>
    </submittedName>
</protein>
<organism evidence="7 8">
    <name type="scientific">BD1-7 clade bacterium</name>
    <dbReference type="NCBI Taxonomy" id="2029982"/>
    <lineage>
        <taxon>Bacteria</taxon>
        <taxon>Pseudomonadati</taxon>
        <taxon>Pseudomonadota</taxon>
        <taxon>Gammaproteobacteria</taxon>
        <taxon>Cellvibrionales</taxon>
        <taxon>Spongiibacteraceae</taxon>
        <taxon>BD1-7 clade</taxon>
    </lineage>
</organism>
<evidence type="ECO:0000313" key="7">
    <source>
        <dbReference type="EMBL" id="CAA0105344.1"/>
    </source>
</evidence>
<dbReference type="GO" id="GO:0006508">
    <property type="term" value="P:proteolysis"/>
    <property type="evidence" value="ECO:0007669"/>
    <property type="project" value="UniProtKB-KW"/>
</dbReference>
<keyword evidence="2" id="KW-0964">Secreted</keyword>
<dbReference type="PANTHER" id="PTHR24252:SF7">
    <property type="entry name" value="HYALIN"/>
    <property type="match status" value="1"/>
</dbReference>
<evidence type="ECO:0000256" key="5">
    <source>
        <dbReference type="SAM" id="MobiDB-lite"/>
    </source>
</evidence>
<evidence type="ECO:0000256" key="2">
    <source>
        <dbReference type="ARBA" id="ARBA00022525"/>
    </source>
</evidence>
<dbReference type="InterPro" id="IPR018114">
    <property type="entry name" value="TRYPSIN_HIS"/>
</dbReference>
<dbReference type="InterPro" id="IPR001254">
    <property type="entry name" value="Trypsin_dom"/>
</dbReference>
<dbReference type="OrthoDB" id="9813836at2"/>
<dbReference type="AlphaFoldDB" id="A0A5S9PN82"/>
<dbReference type="EC" id="3.4.21.4" evidence="7"/>
<evidence type="ECO:0000313" key="8">
    <source>
        <dbReference type="Proteomes" id="UP000441399"/>
    </source>
</evidence>
<dbReference type="SUPFAM" id="SSF50494">
    <property type="entry name" value="Trypsin-like serine proteases"/>
    <property type="match status" value="1"/>
</dbReference>
<keyword evidence="4" id="KW-0720">Serine protease</keyword>
<accession>A0A5S9PN82</accession>
<proteinExistence type="predicted"/>
<dbReference type="PROSITE" id="PS00134">
    <property type="entry name" value="TRYPSIN_HIS"/>
    <property type="match status" value="1"/>
</dbReference>
<feature type="region of interest" description="Disordered" evidence="5">
    <location>
        <begin position="500"/>
        <end position="519"/>
    </location>
</feature>
<dbReference type="Pfam" id="PF00089">
    <property type="entry name" value="Trypsin"/>
    <property type="match status" value="1"/>
</dbReference>
<dbReference type="PANTHER" id="PTHR24252">
    <property type="entry name" value="ACROSIN-RELATED"/>
    <property type="match status" value="1"/>
</dbReference>
<dbReference type="CDD" id="cd00190">
    <property type="entry name" value="Tryp_SPc"/>
    <property type="match status" value="1"/>
</dbReference>
<dbReference type="Gene3D" id="2.40.10.10">
    <property type="entry name" value="Trypsin-like serine proteases"/>
    <property type="match status" value="1"/>
</dbReference>
<dbReference type="InterPro" id="IPR033116">
    <property type="entry name" value="TRYPSIN_SER"/>
</dbReference>
<dbReference type="InterPro" id="IPR043504">
    <property type="entry name" value="Peptidase_S1_PA_chymotrypsin"/>
</dbReference>
<dbReference type="InterPro" id="IPR013783">
    <property type="entry name" value="Ig-like_fold"/>
</dbReference>
<feature type="compositionally biased region" description="Basic residues" evidence="5">
    <location>
        <begin position="508"/>
        <end position="517"/>
    </location>
</feature>
<name>A0A5S9PN82_9GAMM</name>
<dbReference type="PROSITE" id="PS50240">
    <property type="entry name" value="TRYPSIN_DOM"/>
    <property type="match status" value="1"/>
</dbReference>
<comment type="subcellular location">
    <subcellularLocation>
        <location evidence="1">Secreted</location>
    </subcellularLocation>
</comment>
<dbReference type="FunFam" id="2.40.10.10:FF:000038">
    <property type="entry name" value="Serine protease"/>
    <property type="match status" value="1"/>
</dbReference>
<evidence type="ECO:0000259" key="6">
    <source>
        <dbReference type="PROSITE" id="PS50240"/>
    </source>
</evidence>
<keyword evidence="8" id="KW-1185">Reference proteome</keyword>
<dbReference type="InterPro" id="IPR001314">
    <property type="entry name" value="Peptidase_S1A"/>
</dbReference>
<keyword evidence="4 7" id="KW-0378">Hydrolase</keyword>
<evidence type="ECO:0000256" key="1">
    <source>
        <dbReference type="ARBA" id="ARBA00004613"/>
    </source>
</evidence>
<dbReference type="GO" id="GO:0005576">
    <property type="term" value="C:extracellular region"/>
    <property type="evidence" value="ECO:0007669"/>
    <property type="project" value="UniProtKB-SubCell"/>
</dbReference>
<dbReference type="InterPro" id="IPR009003">
    <property type="entry name" value="Peptidase_S1_PA"/>
</dbReference>
<reference evidence="7 8" key="1">
    <citation type="submission" date="2019-11" db="EMBL/GenBank/DDBJ databases">
        <authorList>
            <person name="Holert J."/>
        </authorList>
    </citation>
    <scope>NUCLEOTIDE SEQUENCE [LARGE SCALE GENOMIC DNA]</scope>
    <source>
        <strain evidence="7">SB11_3</strain>
    </source>
</reference>
<evidence type="ECO:0000256" key="3">
    <source>
        <dbReference type="ARBA" id="ARBA00023157"/>
    </source>
</evidence>
<gene>
    <name evidence="7" type="ORF">OPDIPICF_00949</name>
</gene>
<dbReference type="PRINTS" id="PR00722">
    <property type="entry name" value="CHYMOTRYPSIN"/>
</dbReference>
<dbReference type="Proteomes" id="UP000441399">
    <property type="component" value="Unassembled WGS sequence"/>
</dbReference>
<keyword evidence="3" id="KW-1015">Disulfide bond</keyword>
<sequence length="559" mass="61192">MTPYRTTAGLIFCAFAATASAEGGKQRIVGGSDVNQGEWPWMVSLQDANSERADDGHSCGGSLIANRWVLTASHCLTKTTNPEQLEVRISGHDLSQTSASGQLHRVKRVLLHPNYNTDTLDRDIALLELASTSDATSISPIDNVDMARVVPDTTLSVIGWGQRSETDRESPTVLQQVSVPFVSRDTCEQARNGGDGELSDTMICAGPPEGGKDSCYGDSGGPLMVQQNGTWKQAGVVSWGVECAGSNQYGVYARVASFDGWLNQHQQHLSQDTWLDVGYIPEDIAVNQSISIYNNSSQAQTVTTLTPKTLSGLTIAIEKDDCSSISLDSNGKCQVDIALTGHHAGRFNDVIESTATDQKDVMRTRIRGEVLVKQTFNTRISDQDLTFYTSAEPPVEWRDGEDQVSVRSARNETTDVSPLLTMVKGPGKVSFEWRLSDEHDDTASILLDGRALDIEPPTNDNWQRVSLDIPEGTHRLTWLFRKGDKAPEADRHLMLQRASVSHPISIKKDKKSTKKTSKNSGGSIGYILLLALIPIALRKTERYGSKPRNGQYMNTRQPT</sequence>
<dbReference type="Gene3D" id="2.60.40.10">
    <property type="entry name" value="Immunoglobulins"/>
    <property type="match status" value="1"/>
</dbReference>
<dbReference type="GO" id="GO:0004252">
    <property type="term" value="F:serine-type endopeptidase activity"/>
    <property type="evidence" value="ECO:0007669"/>
    <property type="project" value="UniProtKB-EC"/>
</dbReference>
<keyword evidence="4" id="KW-0645">Protease</keyword>
<evidence type="ECO:0000256" key="4">
    <source>
        <dbReference type="RuleBase" id="RU363034"/>
    </source>
</evidence>